<comment type="caution">
    <text evidence="1">The sequence shown here is derived from an EMBL/GenBank/DDBJ whole genome shotgun (WGS) entry which is preliminary data.</text>
</comment>
<reference evidence="1 2" key="1">
    <citation type="submission" date="2017-01" db="EMBL/GenBank/DDBJ databases">
        <title>Genome analysis of Paenibacillus selenitrireducens ES3-24.</title>
        <authorList>
            <person name="Xu D."/>
            <person name="Yao R."/>
            <person name="Zheng S."/>
        </authorList>
    </citation>
    <scope>NUCLEOTIDE SEQUENCE [LARGE SCALE GENOMIC DNA]</scope>
    <source>
        <strain evidence="1 2">ES3-24</strain>
    </source>
</reference>
<gene>
    <name evidence="1" type="ORF">BVG16_06095</name>
</gene>
<dbReference type="EMBL" id="MSZX01000002">
    <property type="protein sequence ID" value="OPA80304.1"/>
    <property type="molecule type" value="Genomic_DNA"/>
</dbReference>
<evidence type="ECO:0000313" key="1">
    <source>
        <dbReference type="EMBL" id="OPA80304.1"/>
    </source>
</evidence>
<organism evidence="1 2">
    <name type="scientific">Paenibacillus selenitireducens</name>
    <dbReference type="NCBI Taxonomy" id="1324314"/>
    <lineage>
        <taxon>Bacteria</taxon>
        <taxon>Bacillati</taxon>
        <taxon>Bacillota</taxon>
        <taxon>Bacilli</taxon>
        <taxon>Bacillales</taxon>
        <taxon>Paenibacillaceae</taxon>
        <taxon>Paenibacillus</taxon>
    </lineage>
</organism>
<dbReference type="Proteomes" id="UP000190188">
    <property type="component" value="Unassembled WGS sequence"/>
</dbReference>
<sequence>MLKPLFSCGNIAKDVLQWFLSRFLVSGTSNIGVGIMSSNKKNLFFPNLDMDRIMGLIGLIESNDAPETLKAEEQKRTLVIEPMKRRRPQNVETLLRNVLNN</sequence>
<evidence type="ECO:0000313" key="2">
    <source>
        <dbReference type="Proteomes" id="UP000190188"/>
    </source>
</evidence>
<dbReference type="STRING" id="1324314.BVG16_06095"/>
<keyword evidence="2" id="KW-1185">Reference proteome</keyword>
<proteinExistence type="predicted"/>
<dbReference type="AlphaFoldDB" id="A0A1T2XKC6"/>
<accession>A0A1T2XKC6</accession>
<name>A0A1T2XKC6_9BACL</name>
<protein>
    <submittedName>
        <fullName evidence="1">Uncharacterized protein</fullName>
    </submittedName>
</protein>